<evidence type="ECO:0008006" key="4">
    <source>
        <dbReference type="Google" id="ProtNLM"/>
    </source>
</evidence>
<feature type="signal peptide" evidence="1">
    <location>
        <begin position="1"/>
        <end position="18"/>
    </location>
</feature>
<gene>
    <name evidence="2" type="ORF">TOPH_03483</name>
</gene>
<proteinExistence type="predicted"/>
<evidence type="ECO:0000256" key="1">
    <source>
        <dbReference type="SAM" id="SignalP"/>
    </source>
</evidence>
<evidence type="ECO:0000313" key="3">
    <source>
        <dbReference type="Proteomes" id="UP000036947"/>
    </source>
</evidence>
<organism evidence="2 3">
    <name type="scientific">Tolypocladium ophioglossoides (strain CBS 100239)</name>
    <name type="common">Snaketongue truffleclub</name>
    <name type="synonym">Elaphocordyceps ophioglossoides</name>
    <dbReference type="NCBI Taxonomy" id="1163406"/>
    <lineage>
        <taxon>Eukaryota</taxon>
        <taxon>Fungi</taxon>
        <taxon>Dikarya</taxon>
        <taxon>Ascomycota</taxon>
        <taxon>Pezizomycotina</taxon>
        <taxon>Sordariomycetes</taxon>
        <taxon>Hypocreomycetidae</taxon>
        <taxon>Hypocreales</taxon>
        <taxon>Ophiocordycipitaceae</taxon>
        <taxon>Tolypocladium</taxon>
    </lineage>
</organism>
<feature type="chain" id="PRO_5005545050" description="Hydrophobin 3" evidence="1">
    <location>
        <begin position="19"/>
        <end position="81"/>
    </location>
</feature>
<dbReference type="OrthoDB" id="8115477at2759"/>
<name>A0A0L0NCM0_TOLOC</name>
<protein>
    <recommendedName>
        <fullName evidence="4">Hydrophobin 3</fullName>
    </recommendedName>
</protein>
<reference evidence="2 3" key="1">
    <citation type="journal article" date="2015" name="BMC Genomics">
        <title>The genome of the truffle-parasite Tolypocladium ophioglossoides and the evolution of antifungal peptaibiotics.</title>
        <authorList>
            <person name="Quandt C.A."/>
            <person name="Bushley K.E."/>
            <person name="Spatafora J.W."/>
        </authorList>
    </citation>
    <scope>NUCLEOTIDE SEQUENCE [LARGE SCALE GENOMIC DNA]</scope>
    <source>
        <strain evidence="2 3">CBS 100239</strain>
    </source>
</reference>
<comment type="caution">
    <text evidence="2">The sequence shown here is derived from an EMBL/GenBank/DDBJ whole genome shotgun (WGS) entry which is preliminary data.</text>
</comment>
<keyword evidence="3" id="KW-1185">Reference proteome</keyword>
<evidence type="ECO:0000313" key="2">
    <source>
        <dbReference type="EMBL" id="KND91806.1"/>
    </source>
</evidence>
<keyword evidence="1" id="KW-0732">Signal</keyword>
<accession>A0A0L0NCM0</accession>
<dbReference type="EMBL" id="LFRF01000007">
    <property type="protein sequence ID" value="KND91806.1"/>
    <property type="molecule type" value="Genomic_DNA"/>
</dbReference>
<dbReference type="AlphaFoldDB" id="A0A0L0NCM0"/>
<dbReference type="Proteomes" id="UP000036947">
    <property type="component" value="Unassembled WGS sequence"/>
</dbReference>
<sequence>MKYTVALSIFTLAVTAIAAPTDVDTRGAPCSNNGEKQVCCIGLLSCVVQALGGNCNSAYCCNTEAPIGAIINISLLNCLAL</sequence>